<gene>
    <name evidence="2" type="ORF">T02_11235</name>
</gene>
<evidence type="ECO:0000313" key="2">
    <source>
        <dbReference type="EMBL" id="KRZ46647.1"/>
    </source>
</evidence>
<keyword evidence="1" id="KW-0472">Membrane</keyword>
<feature type="transmembrane region" description="Helical" evidence="1">
    <location>
        <begin position="20"/>
        <end position="39"/>
    </location>
</feature>
<evidence type="ECO:0000313" key="3">
    <source>
        <dbReference type="Proteomes" id="UP000054721"/>
    </source>
</evidence>
<keyword evidence="1" id="KW-1133">Transmembrane helix</keyword>
<dbReference type="AlphaFoldDB" id="A0A0V1KHD6"/>
<sequence length="59" mass="6801">MFVLLEWTPEGCMMLGKSIFHWFILDLVAGYHSSFIMLFSPDNTLALVLLAFFPDHHLS</sequence>
<organism evidence="2 3">
    <name type="scientific">Trichinella nativa</name>
    <dbReference type="NCBI Taxonomy" id="6335"/>
    <lineage>
        <taxon>Eukaryota</taxon>
        <taxon>Metazoa</taxon>
        <taxon>Ecdysozoa</taxon>
        <taxon>Nematoda</taxon>
        <taxon>Enoplea</taxon>
        <taxon>Dorylaimia</taxon>
        <taxon>Trichinellida</taxon>
        <taxon>Trichinellidae</taxon>
        <taxon>Trichinella</taxon>
    </lineage>
</organism>
<protein>
    <submittedName>
        <fullName evidence="2">Uncharacterized protein</fullName>
    </submittedName>
</protein>
<dbReference type="Proteomes" id="UP000054721">
    <property type="component" value="Unassembled WGS sequence"/>
</dbReference>
<accession>A0A0V1KHD6</accession>
<keyword evidence="1" id="KW-0812">Transmembrane</keyword>
<comment type="caution">
    <text evidence="2">The sequence shown here is derived from an EMBL/GenBank/DDBJ whole genome shotgun (WGS) entry which is preliminary data.</text>
</comment>
<reference evidence="2 3" key="1">
    <citation type="submission" date="2015-05" db="EMBL/GenBank/DDBJ databases">
        <title>Evolution of Trichinella species and genotypes.</title>
        <authorList>
            <person name="Korhonen P.K."/>
            <person name="Edoardo P."/>
            <person name="Giuseppe L.R."/>
            <person name="Gasser R.B."/>
        </authorList>
    </citation>
    <scope>NUCLEOTIDE SEQUENCE [LARGE SCALE GENOMIC DNA]</scope>
    <source>
        <strain evidence="2">ISS10</strain>
    </source>
</reference>
<dbReference type="EMBL" id="JYDW01002637">
    <property type="protein sequence ID" value="KRZ46647.1"/>
    <property type="molecule type" value="Genomic_DNA"/>
</dbReference>
<name>A0A0V1KHD6_9BILA</name>
<proteinExistence type="predicted"/>
<evidence type="ECO:0000256" key="1">
    <source>
        <dbReference type="SAM" id="Phobius"/>
    </source>
</evidence>
<keyword evidence="3" id="KW-1185">Reference proteome</keyword>